<organism evidence="1 2">
    <name type="scientific">Mycetohabitans rhizoxinica (strain DSM 19002 / CIP 109453 / HKI 454)</name>
    <name type="common">Paraburkholderia rhizoxinica</name>
    <dbReference type="NCBI Taxonomy" id="882378"/>
    <lineage>
        <taxon>Bacteria</taxon>
        <taxon>Pseudomonadati</taxon>
        <taxon>Pseudomonadota</taxon>
        <taxon>Betaproteobacteria</taxon>
        <taxon>Burkholderiales</taxon>
        <taxon>Burkholderiaceae</taxon>
        <taxon>Mycetohabitans</taxon>
    </lineage>
</organism>
<dbReference type="EMBL" id="FR687359">
    <property type="protein sequence ID" value="CBW73638.1"/>
    <property type="molecule type" value="Genomic_DNA"/>
</dbReference>
<protein>
    <submittedName>
        <fullName evidence="1">Uncharacterized protein</fullName>
    </submittedName>
</protein>
<evidence type="ECO:0000313" key="2">
    <source>
        <dbReference type="Proteomes" id="UP000007437"/>
    </source>
</evidence>
<gene>
    <name evidence="1" type="ordered locus">RBRH_04066</name>
</gene>
<dbReference type="AlphaFoldDB" id="E5AKG6"/>
<accession>E5AKG6</accession>
<dbReference type="KEGG" id="brh:RBRH_04066"/>
<dbReference type="HOGENOM" id="CLU_3355079_0_0_4"/>
<proteinExistence type="predicted"/>
<name>E5AKG6_MYCRK</name>
<sequence>MSTSIIVVQSMLDSMHSKVWCMLKAGMRQLDQQTVL</sequence>
<evidence type="ECO:0000313" key="1">
    <source>
        <dbReference type="EMBL" id="CBW73638.1"/>
    </source>
</evidence>
<dbReference type="Proteomes" id="UP000007437">
    <property type="component" value="Chromosome"/>
</dbReference>
<reference evidence="1 2" key="1">
    <citation type="journal article" date="2011" name="J. Bacteriol.">
        <title>Complete genome sequence of Burkholderia rhizoxinica, an endosymbiont of Rhizopus microsporus.</title>
        <authorList>
            <person name="Lackner G."/>
            <person name="Moebius N."/>
            <person name="Partida-Martinez L."/>
            <person name="Hertweck C."/>
        </authorList>
    </citation>
    <scope>NUCLEOTIDE SEQUENCE [LARGE SCALE GENOMIC DNA]</scope>
    <source>
        <strain evidence="2">DSM 19002 / CIP 109453 / HKI 454</strain>
    </source>
</reference>